<feature type="domain" description="Glycoside hydrolase family 3 C-terminal" evidence="7">
    <location>
        <begin position="2"/>
        <end position="44"/>
    </location>
</feature>
<evidence type="ECO:0000256" key="1">
    <source>
        <dbReference type="ARBA" id="ARBA00000448"/>
    </source>
</evidence>
<dbReference type="SUPFAM" id="SSF52279">
    <property type="entry name" value="Beta-D-glucan exohydrolase, C-terminal domain"/>
    <property type="match status" value="1"/>
</dbReference>
<organism evidence="8 9">
    <name type="scientific">Streptomyces rhizosphaericus</name>
    <dbReference type="NCBI Taxonomy" id="114699"/>
    <lineage>
        <taxon>Bacteria</taxon>
        <taxon>Bacillati</taxon>
        <taxon>Actinomycetota</taxon>
        <taxon>Actinomycetes</taxon>
        <taxon>Kitasatosporales</taxon>
        <taxon>Streptomycetaceae</taxon>
        <taxon>Streptomyces</taxon>
        <taxon>Streptomyces violaceusniger group</taxon>
    </lineage>
</organism>
<dbReference type="EC" id="3.2.1.21" evidence="3"/>
<evidence type="ECO:0000259" key="7">
    <source>
        <dbReference type="Pfam" id="PF01915"/>
    </source>
</evidence>
<protein>
    <recommendedName>
        <fullName evidence="3">beta-glucosidase</fullName>
        <ecNumber evidence="3">3.2.1.21</ecNumber>
    </recommendedName>
</protein>
<dbReference type="PANTHER" id="PTHR30620:SF16">
    <property type="entry name" value="LYSOSOMAL BETA GLUCOSIDASE"/>
    <property type="match status" value="1"/>
</dbReference>
<comment type="similarity">
    <text evidence="2">Belongs to the glycosyl hydrolase 3 family.</text>
</comment>
<sequence length="60" mass="6552">MDTFVMSWLPGSEGEGVAEVLFGKRPFTGKLPVTWSHSQSQEPINIGDKNYNPLLLCGTA</sequence>
<accession>A0ABN1REM8</accession>
<keyword evidence="9" id="KW-1185">Reference proteome</keyword>
<evidence type="ECO:0000256" key="5">
    <source>
        <dbReference type="ARBA" id="ARBA00022801"/>
    </source>
</evidence>
<dbReference type="Pfam" id="PF01915">
    <property type="entry name" value="Glyco_hydro_3_C"/>
    <property type="match status" value="1"/>
</dbReference>
<comment type="catalytic activity">
    <reaction evidence="1">
        <text>Hydrolysis of terminal, non-reducing beta-D-glucosyl residues with release of beta-D-glucose.</text>
        <dbReference type="EC" id="3.2.1.21"/>
    </reaction>
</comment>
<evidence type="ECO:0000256" key="6">
    <source>
        <dbReference type="ARBA" id="ARBA00023295"/>
    </source>
</evidence>
<proteinExistence type="inferred from homology"/>
<dbReference type="InterPro" id="IPR002772">
    <property type="entry name" value="Glyco_hydro_3_C"/>
</dbReference>
<evidence type="ECO:0000256" key="4">
    <source>
        <dbReference type="ARBA" id="ARBA00022729"/>
    </source>
</evidence>
<dbReference type="Gene3D" id="3.40.50.1700">
    <property type="entry name" value="Glycoside hydrolase family 3 C-terminal domain"/>
    <property type="match status" value="1"/>
</dbReference>
<name>A0ABN1REM8_9ACTN</name>
<dbReference type="Proteomes" id="UP001500418">
    <property type="component" value="Unassembled WGS sequence"/>
</dbReference>
<dbReference type="PANTHER" id="PTHR30620">
    <property type="entry name" value="PERIPLASMIC BETA-GLUCOSIDASE-RELATED"/>
    <property type="match status" value="1"/>
</dbReference>
<reference evidence="8 9" key="1">
    <citation type="journal article" date="2019" name="Int. J. Syst. Evol. Microbiol.">
        <title>The Global Catalogue of Microorganisms (GCM) 10K type strain sequencing project: providing services to taxonomists for standard genome sequencing and annotation.</title>
        <authorList>
            <consortium name="The Broad Institute Genomics Platform"/>
            <consortium name="The Broad Institute Genome Sequencing Center for Infectious Disease"/>
            <person name="Wu L."/>
            <person name="Ma J."/>
        </authorList>
    </citation>
    <scope>NUCLEOTIDE SEQUENCE [LARGE SCALE GENOMIC DNA]</scope>
    <source>
        <strain evidence="8 9">JCM 11444</strain>
    </source>
</reference>
<comment type="caution">
    <text evidence="8">The sequence shown here is derived from an EMBL/GenBank/DDBJ whole genome shotgun (WGS) entry which is preliminary data.</text>
</comment>
<gene>
    <name evidence="8" type="ORF">GCM10009575_084910</name>
</gene>
<dbReference type="InterPro" id="IPR051915">
    <property type="entry name" value="Cellulose_Degrad_GH3"/>
</dbReference>
<keyword evidence="5" id="KW-0378">Hydrolase</keyword>
<evidence type="ECO:0000256" key="3">
    <source>
        <dbReference type="ARBA" id="ARBA00012744"/>
    </source>
</evidence>
<evidence type="ECO:0000256" key="2">
    <source>
        <dbReference type="ARBA" id="ARBA00005336"/>
    </source>
</evidence>
<dbReference type="InterPro" id="IPR036881">
    <property type="entry name" value="Glyco_hydro_3_C_sf"/>
</dbReference>
<dbReference type="EMBL" id="BAAAID010000092">
    <property type="protein sequence ID" value="GAA0955777.1"/>
    <property type="molecule type" value="Genomic_DNA"/>
</dbReference>
<evidence type="ECO:0000313" key="8">
    <source>
        <dbReference type="EMBL" id="GAA0955777.1"/>
    </source>
</evidence>
<keyword evidence="4" id="KW-0732">Signal</keyword>
<evidence type="ECO:0000313" key="9">
    <source>
        <dbReference type="Proteomes" id="UP001500418"/>
    </source>
</evidence>
<keyword evidence="6" id="KW-0326">Glycosidase</keyword>